<sequence>MATGHRPQVRKSRADGEHSEGKPPLTIEDWKLAQGTDNQLSRLLNHIESLDSSDIAWISLVSKDHIQLQWERIELLKEQGHSLPLYGVPFAVKDNIDVAGLPTTAACPDFAYTPKKDASVVRTLQQAGAVVIGKTNLDAFATGLVGTRSPFGAVPNTFNSEYVSGGSSSGSASVVARGLVPFALGTDTAGSGRVPAGLNNIIGLKATRGAISARGVVPACRSLDCVSIFALTLKDASLVFDVAAAYDPEDGYSRHLVKDTVTLTKTPRIAICDNPPWFCGDIHCQAYLEALNKAQSLGWQLEPVNFSTLFQLAALLYNGPWVAERYAAIKDFINKPGVKIDPTVLSIIKKAENFSAVDCFENEYLKIDLIRSIENQFKSFDAVLVPTSPTFPTLEEVRKEPVLENSRLGQYTNFVNFLDWSALSVPAGFRSDGLPFGLTIISTRWQEQKLLQFGSQMLSVTSRVLGATRVEFHEQLFLPDLSQKTSDHLLVVVGAHLSGLPLNYQLHEAGATFKSSTKTAPSYRLFDLPSKNGIRKPGLKRVSGENESGCSIDVETWQISDTGLGSLMKLVPHPLAIGSVEILDGTWLKGFVCEPCGLEEAVEITEFGGWRAFMNSLKIPGSISTKSNPKSPPFKSILIANRGEIAVRIISTLKKLGIRSIAIYSSEDSGSQHVQDADEAFLLQGDTLAETYLSEEAILKVAETSRAEAVIPGYGFLSESAEFASACETKGLVWIGPTSEQMQTLGLKHLARDLARSTGVPLLPGTSLVSEVETACREAESIGYPVIVKSSAGGGGIGLQKCSSSKGLVDSFESIRHLGLSFFNDNRVFIEKFVESGRHVEVQIIGDGNGRVKHIGERDCSLQRRKQKVIEEGPAIFIPTKIREQMREAAVNLAAKVHYRGVGTVEFIYDLQSKEFYFLEVNTRLQVEHTVTECMTGLDLVEAMIHVASGDSEYLFDPKRDFPINRVAIEARIYAESPLQDFRPSSGKLLEVSFPDGVRIDTWVKSGTMISPSYDPLLGKIIVSGFDRPEAVRKLSVALDGTKITGIETNLEYLKKIVESEIFLNGTYTTTSLDTFKFEQAVFEVIESGPSTSIQDFPGRLGYWHIGIPPSGPMDNYAFQLANRVLGNDLGAAALECGFSGPTLLFHQETVISVVAGKVSISIDGREAPLYRAIKVLAGQKVQIGKIEEGCRAYVAVNGGIDVPEVFGSRSTFTLGKMGGHNGRELRAGDLIPFKIASHETSSSLIAQPPSYNSLWKVKVMPGPHAFPDYFAEGTFKELFSKPWKVHYNSNRVGVRLAGPTPEWARKSGGEAGIHPSNIHDSPYSIGSISFTGDQAVILTCDGPSLGGFMVFATVISAEMWKIGQMKPGDEILLCPVTASDAMILASDLQSSIETLEPLREASIETKIYDPILASDGTGKDKISYRQAGDAAILLEFGNEVFDIRTSFKIHAIMESHKTNPMSGILELTPGVRSLHISYNQTISQNTILSTLRGHITSSFSNTLKTTLPSRTFHLPLAFEHTSTLEAITRYGQTIRPSAPWVPSNTSFLREINGLPSNSELKTTLSTTFLILGLGDVFLGSPCAIPLDPRNRLFGMKYNPPRSFTPEGAVGIGGQYMCIYAIDSPGGYQLVGRTIPIWKGGCGEGEREWMFDVFDRVVFYAVEEGELDRAREAGTGSELVRVEEGVFDLEVYEAWLEENRDDIERVSSERWRVLNESDGVAEAMRFSPPSDVVQKSDKLDEASSGTVIRSGIAGKCWKCAVSVGDTVEAGQILFSIEAMKMEIKIPAPSAGVCTSVFVNRGDILGVNTQLAVISDVLS</sequence>
<dbReference type="CDD" id="cd06850">
    <property type="entry name" value="biotinyl_domain"/>
    <property type="match status" value="1"/>
</dbReference>
<dbReference type="PROSITE" id="PS00188">
    <property type="entry name" value="BIOTIN"/>
    <property type="match status" value="1"/>
</dbReference>
<dbReference type="InterPro" id="IPR001882">
    <property type="entry name" value="Biotin_BS"/>
</dbReference>
<evidence type="ECO:0000256" key="2">
    <source>
        <dbReference type="ARBA" id="ARBA00022598"/>
    </source>
</evidence>
<dbReference type="InterPro" id="IPR011761">
    <property type="entry name" value="ATP-grasp"/>
</dbReference>
<dbReference type="SMART" id="SM00878">
    <property type="entry name" value="Biotin_carb_C"/>
    <property type="match status" value="1"/>
</dbReference>
<dbReference type="Pfam" id="PF00289">
    <property type="entry name" value="Biotin_carb_N"/>
    <property type="match status" value="1"/>
</dbReference>
<evidence type="ECO:0000256" key="7">
    <source>
        <dbReference type="PROSITE-ProRule" id="PRU00409"/>
    </source>
</evidence>
<dbReference type="InterPro" id="IPR003833">
    <property type="entry name" value="CT_C_D"/>
</dbReference>
<dbReference type="Pfam" id="PF21986">
    <property type="entry name" value="AH_C"/>
    <property type="match status" value="1"/>
</dbReference>
<keyword evidence="3 7" id="KW-0547">Nucleotide-binding</keyword>
<dbReference type="PROSITE" id="PS50979">
    <property type="entry name" value="BC"/>
    <property type="match status" value="1"/>
</dbReference>
<evidence type="ECO:0000256" key="3">
    <source>
        <dbReference type="ARBA" id="ARBA00022741"/>
    </source>
</evidence>
<comment type="caution">
    <text evidence="12">The sequence shown here is derived from an EMBL/GenBank/DDBJ whole genome shotgun (WGS) entry which is preliminary data.</text>
</comment>
<evidence type="ECO:0000256" key="4">
    <source>
        <dbReference type="ARBA" id="ARBA00022801"/>
    </source>
</evidence>
<evidence type="ECO:0000259" key="10">
    <source>
        <dbReference type="PROSITE" id="PS50975"/>
    </source>
</evidence>
<dbReference type="Gene3D" id="2.40.50.100">
    <property type="match status" value="1"/>
</dbReference>
<evidence type="ECO:0000256" key="5">
    <source>
        <dbReference type="ARBA" id="ARBA00022840"/>
    </source>
</evidence>
<feature type="domain" description="Lipoyl-binding" evidence="9">
    <location>
        <begin position="1738"/>
        <end position="1814"/>
    </location>
</feature>
<dbReference type="Gene3D" id="2.40.100.10">
    <property type="entry name" value="Cyclophilin-like"/>
    <property type="match status" value="2"/>
</dbReference>
<dbReference type="Gene3D" id="3.90.1300.10">
    <property type="entry name" value="Amidase signature (AS) domain"/>
    <property type="match status" value="1"/>
</dbReference>
<dbReference type="OrthoDB" id="196847at2759"/>
<dbReference type="Pfam" id="PF02626">
    <property type="entry name" value="CT_A_B"/>
    <property type="match status" value="1"/>
</dbReference>
<keyword evidence="6" id="KW-0092">Biotin</keyword>
<proteinExistence type="predicted"/>
<dbReference type="PANTHER" id="PTHR18866:SF128">
    <property type="entry name" value="UREA AMIDOLYASE"/>
    <property type="match status" value="1"/>
</dbReference>
<evidence type="ECO:0000256" key="8">
    <source>
        <dbReference type="SAM" id="MobiDB-lite"/>
    </source>
</evidence>
<dbReference type="NCBIfam" id="NF006043">
    <property type="entry name" value="PRK08186.1"/>
    <property type="match status" value="1"/>
</dbReference>
<organism evidence="12 13">
    <name type="scientific">Hymenoscyphus fraxineus</name>
    <dbReference type="NCBI Taxonomy" id="746836"/>
    <lineage>
        <taxon>Eukaryota</taxon>
        <taxon>Fungi</taxon>
        <taxon>Dikarya</taxon>
        <taxon>Ascomycota</taxon>
        <taxon>Pezizomycotina</taxon>
        <taxon>Leotiomycetes</taxon>
        <taxon>Helotiales</taxon>
        <taxon>Helotiaceae</taxon>
        <taxon>Hymenoscyphus</taxon>
    </lineage>
</organism>
<feature type="domain" description="Biotin carboxylation" evidence="11">
    <location>
        <begin position="633"/>
        <end position="1078"/>
    </location>
</feature>
<dbReference type="PROSITE" id="PS50975">
    <property type="entry name" value="ATP_GRASP"/>
    <property type="match status" value="1"/>
</dbReference>
<keyword evidence="2" id="KW-0436">Ligase</keyword>
<dbReference type="Pfam" id="PF02785">
    <property type="entry name" value="Biotin_carb_C"/>
    <property type="match status" value="1"/>
</dbReference>
<dbReference type="SUPFAM" id="SSF51230">
    <property type="entry name" value="Single hybrid motif"/>
    <property type="match status" value="1"/>
</dbReference>
<dbReference type="InterPro" id="IPR016185">
    <property type="entry name" value="PreATP-grasp_dom_sf"/>
</dbReference>
<dbReference type="EMBL" id="CAJVRL010000102">
    <property type="protein sequence ID" value="CAG8960702.1"/>
    <property type="molecule type" value="Genomic_DNA"/>
</dbReference>
<dbReference type="Gene3D" id="3.30.1360.40">
    <property type="match status" value="1"/>
</dbReference>
<dbReference type="GO" id="GO:0046872">
    <property type="term" value="F:metal ion binding"/>
    <property type="evidence" value="ECO:0007669"/>
    <property type="project" value="InterPro"/>
</dbReference>
<dbReference type="InterPro" id="IPR005482">
    <property type="entry name" value="Biotin_COase_C"/>
</dbReference>
<dbReference type="PANTHER" id="PTHR18866">
    <property type="entry name" value="CARBOXYLASE:PYRUVATE/ACETYL-COA/PROPIONYL-COA CARBOXYLASE"/>
    <property type="match status" value="1"/>
</dbReference>
<dbReference type="SUPFAM" id="SSF75304">
    <property type="entry name" value="Amidase signature (AS) enzymes"/>
    <property type="match status" value="1"/>
</dbReference>
<dbReference type="SMART" id="SM00796">
    <property type="entry name" value="AHS1"/>
    <property type="match status" value="1"/>
</dbReference>
<keyword evidence="5 7" id="KW-0067">ATP-binding</keyword>
<dbReference type="GO" id="GO:0004847">
    <property type="term" value="F:urea carboxylase activity"/>
    <property type="evidence" value="ECO:0007669"/>
    <property type="project" value="TreeGrafter"/>
</dbReference>
<dbReference type="Gene3D" id="1.20.58.1700">
    <property type="match status" value="1"/>
</dbReference>
<dbReference type="Gene3D" id="3.10.490.10">
    <property type="entry name" value="Gamma-glutamyl cyclotransferase-like"/>
    <property type="match status" value="1"/>
</dbReference>
<reference evidence="12" key="1">
    <citation type="submission" date="2021-07" db="EMBL/GenBank/DDBJ databases">
        <authorList>
            <person name="Durling M."/>
        </authorList>
    </citation>
    <scope>NUCLEOTIDE SEQUENCE</scope>
</reference>
<dbReference type="InterPro" id="IPR000089">
    <property type="entry name" value="Biotin_lipoyl"/>
</dbReference>
<dbReference type="InterPro" id="IPR005479">
    <property type="entry name" value="CPAse_ATP-bd"/>
</dbReference>
<dbReference type="Gene3D" id="3.30.470.20">
    <property type="entry name" value="ATP-grasp fold, B domain"/>
    <property type="match status" value="1"/>
</dbReference>
<dbReference type="Pfam" id="PF02682">
    <property type="entry name" value="CT_C_D"/>
    <property type="match status" value="1"/>
</dbReference>
<dbReference type="InterPro" id="IPR050856">
    <property type="entry name" value="Biotin_carboxylase_complex"/>
</dbReference>
<dbReference type="SMART" id="SM00797">
    <property type="entry name" value="AHS2"/>
    <property type="match status" value="1"/>
</dbReference>
<dbReference type="Pfam" id="PF00364">
    <property type="entry name" value="Biotin_lipoyl"/>
    <property type="match status" value="1"/>
</dbReference>
<dbReference type="PROSITE" id="PS50968">
    <property type="entry name" value="BIOTINYL_LIPOYL"/>
    <property type="match status" value="1"/>
</dbReference>
<dbReference type="SUPFAM" id="SSF50891">
    <property type="entry name" value="Cyclophilin-like"/>
    <property type="match status" value="2"/>
</dbReference>
<evidence type="ECO:0008006" key="14">
    <source>
        <dbReference type="Google" id="ProtNLM"/>
    </source>
</evidence>
<dbReference type="InterPro" id="IPR011054">
    <property type="entry name" value="Rudment_hybrid_motif"/>
</dbReference>
<dbReference type="InterPro" id="IPR053844">
    <property type="entry name" value="AH_C"/>
</dbReference>
<evidence type="ECO:0000313" key="12">
    <source>
        <dbReference type="EMBL" id="CAG8960702.1"/>
    </source>
</evidence>
<dbReference type="PROSITE" id="PS00866">
    <property type="entry name" value="CPSASE_1"/>
    <property type="match status" value="1"/>
</dbReference>
<dbReference type="PROSITE" id="PS00867">
    <property type="entry name" value="CPSASE_2"/>
    <property type="match status" value="1"/>
</dbReference>
<dbReference type="InterPro" id="IPR011053">
    <property type="entry name" value="Single_hybrid_motif"/>
</dbReference>
<evidence type="ECO:0000259" key="9">
    <source>
        <dbReference type="PROSITE" id="PS50968"/>
    </source>
</evidence>
<dbReference type="InterPro" id="IPR003778">
    <property type="entry name" value="CT_A_B"/>
</dbReference>
<evidence type="ECO:0000256" key="6">
    <source>
        <dbReference type="ARBA" id="ARBA00023267"/>
    </source>
</evidence>
<evidence type="ECO:0000313" key="13">
    <source>
        <dbReference type="Proteomes" id="UP000696280"/>
    </source>
</evidence>
<dbReference type="NCBIfam" id="TIGR02712">
    <property type="entry name" value="urea_carbox"/>
    <property type="match status" value="1"/>
</dbReference>
<dbReference type="InterPro" id="IPR036928">
    <property type="entry name" value="AS_sf"/>
</dbReference>
<dbReference type="InterPro" id="IPR011764">
    <property type="entry name" value="Biotin_carboxylation_dom"/>
</dbReference>
<dbReference type="GO" id="GO:0005524">
    <property type="term" value="F:ATP binding"/>
    <property type="evidence" value="ECO:0007669"/>
    <property type="project" value="UniProtKB-UniRule"/>
</dbReference>
<keyword evidence="4" id="KW-0378">Hydrolase</keyword>
<feature type="compositionally biased region" description="Basic and acidic residues" evidence="8">
    <location>
        <begin position="12"/>
        <end position="21"/>
    </location>
</feature>
<dbReference type="InterPro" id="IPR014084">
    <property type="entry name" value="Urea_COase"/>
</dbReference>
<accession>A0A9N9LC19</accession>
<dbReference type="InterPro" id="IPR005481">
    <property type="entry name" value="BC-like_N"/>
</dbReference>
<comment type="cofactor">
    <cofactor evidence="1">
        <name>biotin</name>
        <dbReference type="ChEBI" id="CHEBI:57586"/>
    </cofactor>
</comment>
<dbReference type="InterPro" id="IPR014085">
    <property type="entry name" value="Allophanate_hydrolase"/>
</dbReference>
<keyword evidence="13" id="KW-1185">Reference proteome</keyword>
<dbReference type="SUPFAM" id="SSF160467">
    <property type="entry name" value="PH0987 N-terminal domain-like"/>
    <property type="match status" value="1"/>
</dbReference>
<protein>
    <recommendedName>
        <fullName evidence="14">Urea amidolyase</fullName>
    </recommendedName>
</protein>
<dbReference type="SUPFAM" id="SSF51246">
    <property type="entry name" value="Rudiment single hybrid motif"/>
    <property type="match status" value="1"/>
</dbReference>
<dbReference type="SUPFAM" id="SSF52440">
    <property type="entry name" value="PreATP-grasp domain"/>
    <property type="match status" value="1"/>
</dbReference>
<feature type="domain" description="ATP-grasp" evidence="10">
    <location>
        <begin position="752"/>
        <end position="949"/>
    </location>
</feature>
<evidence type="ECO:0000259" key="11">
    <source>
        <dbReference type="PROSITE" id="PS50979"/>
    </source>
</evidence>
<evidence type="ECO:0000256" key="1">
    <source>
        <dbReference type="ARBA" id="ARBA00001953"/>
    </source>
</evidence>
<dbReference type="Pfam" id="PF01425">
    <property type="entry name" value="Amidase"/>
    <property type="match status" value="1"/>
</dbReference>
<gene>
    <name evidence="12" type="ORF">HYFRA_00013471</name>
</gene>
<dbReference type="SUPFAM" id="SSF56059">
    <property type="entry name" value="Glutathione synthetase ATP-binding domain-like"/>
    <property type="match status" value="1"/>
</dbReference>
<dbReference type="InterPro" id="IPR029000">
    <property type="entry name" value="Cyclophilin-like_dom_sf"/>
</dbReference>
<dbReference type="NCBIfam" id="TIGR00724">
    <property type="entry name" value="urea_amlyse_rel"/>
    <property type="match status" value="1"/>
</dbReference>
<dbReference type="InterPro" id="IPR023631">
    <property type="entry name" value="Amidase_dom"/>
</dbReference>
<dbReference type="NCBIfam" id="TIGR02713">
    <property type="entry name" value="allophanate_hyd"/>
    <property type="match status" value="1"/>
</dbReference>
<dbReference type="Pfam" id="PF02786">
    <property type="entry name" value="CPSase_L_D2"/>
    <property type="match status" value="1"/>
</dbReference>
<dbReference type="Proteomes" id="UP000696280">
    <property type="component" value="Unassembled WGS sequence"/>
</dbReference>
<name>A0A9N9LC19_9HELO</name>
<feature type="region of interest" description="Disordered" evidence="8">
    <location>
        <begin position="1"/>
        <end position="24"/>
    </location>
</feature>
<dbReference type="GO" id="GO:0016787">
    <property type="term" value="F:hydrolase activity"/>
    <property type="evidence" value="ECO:0007669"/>
    <property type="project" value="UniProtKB-KW"/>
</dbReference>